<dbReference type="AlphaFoldDB" id="A0A9J6CT90"/>
<evidence type="ECO:0000256" key="1">
    <source>
        <dbReference type="ARBA" id="ARBA00006255"/>
    </source>
</evidence>
<evidence type="ECO:0000256" key="4">
    <source>
        <dbReference type="SAM" id="MobiDB-lite"/>
    </source>
</evidence>
<comment type="similarity">
    <text evidence="1">Belongs to the Nav/unc-53 family.</text>
</comment>
<dbReference type="InterPro" id="IPR057568">
    <property type="entry name" value="CortBP2_NAV1-like_AAA_lid"/>
</dbReference>
<name>A0A9J6CT90_POLVA</name>
<comment type="caution">
    <text evidence="6">The sequence shown here is derived from an EMBL/GenBank/DDBJ whole genome shotgun (WGS) entry which is preliminary data.</text>
</comment>
<dbReference type="PANTHER" id="PTHR12784:SF28">
    <property type="entry name" value="PROTEIN SICKIE"/>
    <property type="match status" value="1"/>
</dbReference>
<feature type="region of interest" description="Disordered" evidence="4">
    <location>
        <begin position="180"/>
        <end position="226"/>
    </location>
</feature>
<evidence type="ECO:0000313" key="6">
    <source>
        <dbReference type="EMBL" id="KAG5684950.1"/>
    </source>
</evidence>
<feature type="compositionally biased region" description="Low complexity" evidence="4">
    <location>
        <begin position="200"/>
        <end position="218"/>
    </location>
</feature>
<dbReference type="Pfam" id="PF00004">
    <property type="entry name" value="AAA"/>
    <property type="match status" value="1"/>
</dbReference>
<evidence type="ECO:0000256" key="3">
    <source>
        <dbReference type="SAM" id="Coils"/>
    </source>
</evidence>
<dbReference type="CDD" id="cd00009">
    <property type="entry name" value="AAA"/>
    <property type="match status" value="1"/>
</dbReference>
<dbReference type="InterPro" id="IPR003959">
    <property type="entry name" value="ATPase_AAA_core"/>
</dbReference>
<feature type="coiled-coil region" evidence="3">
    <location>
        <begin position="400"/>
        <end position="441"/>
    </location>
</feature>
<dbReference type="Proteomes" id="UP001107558">
    <property type="component" value="Chromosome 1"/>
</dbReference>
<feature type="region of interest" description="Disordered" evidence="4">
    <location>
        <begin position="16"/>
        <end position="43"/>
    </location>
</feature>
<evidence type="ECO:0000256" key="2">
    <source>
        <dbReference type="ARBA" id="ARBA00023054"/>
    </source>
</evidence>
<feature type="compositionally biased region" description="Polar residues" evidence="4">
    <location>
        <begin position="542"/>
        <end position="555"/>
    </location>
</feature>
<dbReference type="PANTHER" id="PTHR12784">
    <property type="entry name" value="STEERIN"/>
    <property type="match status" value="1"/>
</dbReference>
<accession>A0A9J6CT90</accession>
<dbReference type="Pfam" id="PF23092">
    <property type="entry name" value="Ubiquitin_6"/>
    <property type="match status" value="1"/>
</dbReference>
<organism evidence="6 7">
    <name type="scientific">Polypedilum vanderplanki</name>
    <name type="common">Sleeping chironomid midge</name>
    <dbReference type="NCBI Taxonomy" id="319348"/>
    <lineage>
        <taxon>Eukaryota</taxon>
        <taxon>Metazoa</taxon>
        <taxon>Ecdysozoa</taxon>
        <taxon>Arthropoda</taxon>
        <taxon>Hexapoda</taxon>
        <taxon>Insecta</taxon>
        <taxon>Pterygota</taxon>
        <taxon>Neoptera</taxon>
        <taxon>Endopterygota</taxon>
        <taxon>Diptera</taxon>
        <taxon>Nematocera</taxon>
        <taxon>Chironomoidea</taxon>
        <taxon>Chironomidae</taxon>
        <taxon>Chironominae</taxon>
        <taxon>Polypedilum</taxon>
        <taxon>Polypedilum</taxon>
    </lineage>
</organism>
<dbReference type="InterPro" id="IPR039041">
    <property type="entry name" value="Nav/unc-53"/>
</dbReference>
<dbReference type="InterPro" id="IPR003593">
    <property type="entry name" value="AAA+_ATPase"/>
</dbReference>
<evidence type="ECO:0000313" key="7">
    <source>
        <dbReference type="Proteomes" id="UP001107558"/>
    </source>
</evidence>
<dbReference type="FunFam" id="3.40.50.300:FF:001111">
    <property type="entry name" value="neuron navigator 2 isoform X3"/>
    <property type="match status" value="1"/>
</dbReference>
<keyword evidence="7" id="KW-1185">Reference proteome</keyword>
<dbReference type="SUPFAM" id="SSF52540">
    <property type="entry name" value="P-loop containing nucleoside triphosphate hydrolases"/>
    <property type="match status" value="1"/>
</dbReference>
<feature type="compositionally biased region" description="Acidic residues" evidence="4">
    <location>
        <begin position="714"/>
        <end position="725"/>
    </location>
</feature>
<dbReference type="OrthoDB" id="2161974at2759"/>
<dbReference type="EMBL" id="JADBJN010000001">
    <property type="protein sequence ID" value="KAG5684950.1"/>
    <property type="molecule type" value="Genomic_DNA"/>
</dbReference>
<feature type="region of interest" description="Disordered" evidence="4">
    <location>
        <begin position="457"/>
        <end position="493"/>
    </location>
</feature>
<feature type="coiled-coil region" evidence="3">
    <location>
        <begin position="614"/>
        <end position="669"/>
    </location>
</feature>
<feature type="domain" description="AAA+ ATPase" evidence="5">
    <location>
        <begin position="934"/>
        <end position="1090"/>
    </location>
</feature>
<proteinExistence type="inferred from homology"/>
<feature type="region of interest" description="Disordered" evidence="4">
    <location>
        <begin position="542"/>
        <end position="569"/>
    </location>
</feature>
<dbReference type="GO" id="GO:0022008">
    <property type="term" value="P:neurogenesis"/>
    <property type="evidence" value="ECO:0007669"/>
    <property type="project" value="InterPro"/>
</dbReference>
<feature type="compositionally biased region" description="Low complexity" evidence="4">
    <location>
        <begin position="463"/>
        <end position="479"/>
    </location>
</feature>
<reference evidence="6" key="1">
    <citation type="submission" date="2021-03" db="EMBL/GenBank/DDBJ databases">
        <title>Chromosome level genome of the anhydrobiotic midge Polypedilum vanderplanki.</title>
        <authorList>
            <person name="Yoshida Y."/>
            <person name="Kikawada T."/>
            <person name="Gusev O."/>
        </authorList>
    </citation>
    <scope>NUCLEOTIDE SEQUENCE</scope>
    <source>
        <strain evidence="6">NIAS01</strain>
        <tissue evidence="6">Whole body or cell culture</tissue>
    </source>
</reference>
<protein>
    <recommendedName>
        <fullName evidence="5">AAA+ ATPase domain-containing protein</fullName>
    </recommendedName>
</protein>
<dbReference type="SMART" id="SM00382">
    <property type="entry name" value="AAA"/>
    <property type="match status" value="1"/>
</dbReference>
<dbReference type="Pfam" id="PF25408">
    <property type="entry name" value="AAA_lid_NAV1"/>
    <property type="match status" value="1"/>
</dbReference>
<keyword evidence="2 3" id="KW-0175">Coiled coil</keyword>
<dbReference type="Gene3D" id="3.40.50.300">
    <property type="entry name" value="P-loop containing nucleotide triphosphate hydrolases"/>
    <property type="match status" value="1"/>
</dbReference>
<dbReference type="GO" id="GO:0005524">
    <property type="term" value="F:ATP binding"/>
    <property type="evidence" value="ECO:0007669"/>
    <property type="project" value="InterPro"/>
</dbReference>
<dbReference type="GO" id="GO:0016887">
    <property type="term" value="F:ATP hydrolysis activity"/>
    <property type="evidence" value="ECO:0007669"/>
    <property type="project" value="InterPro"/>
</dbReference>
<feature type="region of interest" description="Disordered" evidence="4">
    <location>
        <begin position="676"/>
        <end position="736"/>
    </location>
</feature>
<dbReference type="InterPro" id="IPR057126">
    <property type="entry name" value="NAV1-like_ubiquitin-like"/>
</dbReference>
<gene>
    <name evidence="6" type="ORF">PVAND_014157</name>
</gene>
<sequence length="1261" mass="141324">MAMVKAQIPEGYATIRRSKSRAKKFSPHEQQHQSHHRQQEQTTTFEMIDLTERNSINRKFDADSLYGSSNKTNNNDIFDVDEGVINDIEAEKNGDEDCYEKRRTFETFKPRERENNNLSSKSLSESSDCFQSLPYDLLMTPLKSPQYINQLNAMRNINNNGTYAAAAARQQQQQFPLYARPDSPTKYGKMFNNNRSTSPSADSLDNCSSNSSTYSSAYRNQQKPQDDDNLMLIENHFRKPPAKSNLGYRKSFSHVNRSHHQYFNNNNNSRQNGSIVSCNIQTTKPLSAFSHEFINGYEKPSISTLTMAHKSLAVPSISTSNLYTQRFATLAHPKEKSSLHGVNTKSTSSLNENHVYWDPVLDSKIGSQTTLRTKPIIPWWEIACKKEYRQSCPPLQAHVVNAFEKSLATMTNRLQSLTAATEKKESEITEMRQTIELLKKQSIQAGLTSAHIESMGVQANGEGSPSKKSISNNNNNGSIELGLHNGNGNGMMMQRQLSTDSVCSINSLSSNCSTQDKKKKKGWLRSSFTKAFTRNAKISKTTRQASLNGNLSDSKASLPPPTPQKIIPKMPTVNTVSSDLGKPPISPTKTTRQVTLIENAKPYDSIEIENHPIVEELKKQLREKDMVLTDIRLEALTQASQMETLKETVKAMRAEMMALKQNNDRLQKIMTHRSLAGSENSLGCPASPCSNGDSRRYSFATDSGHSRPPLDLPDNLDETEEEDDVPTPAPAPLSPQLIHDISPTLERMSLNNEILTTPVDEITDAAEGKRISIAVFLGHSERFVKYMEEINECEHFNDVEDGLQQNGDSLKFNSAFNHSHDDANHSETVISYTYISGKTTWQNLDYIVRKTFKDYLTKIDPGTNLGLNTDSISSYHLGEAKRGPEMGFPELLPCGYIIGSVKTLFICLQGVSSLAFDTLVPRSIVHRYINLLTEHRRLILCGPKGTGKSFLARKLAEFLVAKSERSSIAESIATFNVDYKSSKDLQQYLSQIAEQASINSSIEELPSVIILDNLHHASELGDVFSCLLSAGPASKLPCIIGTMSQATCNTTNLQLHHNFRWVLTANHMEPVKGFLGRFLRRKLYDMELLSGTSHVQMEKIYRWLPSLVQHINSFLETHSSSDVTIGPQQFLECPLDIVESQNWFLNLWNNQLAPYMIDAIKEGVQLYGKRGNAWTDPCLYIRETYPWPVTPSTVPKLKTISAQDVGLEESDALSGNKEDPLLNMLNQLKEAASWNEIQQQDDSDCVSIDSNFTHDSSVADN</sequence>
<dbReference type="InterPro" id="IPR027417">
    <property type="entry name" value="P-loop_NTPase"/>
</dbReference>
<feature type="compositionally biased region" description="Basic residues" evidence="4">
    <location>
        <begin position="16"/>
        <end position="25"/>
    </location>
</feature>
<evidence type="ECO:0000259" key="5">
    <source>
        <dbReference type="SMART" id="SM00382"/>
    </source>
</evidence>